<evidence type="ECO:0000256" key="4">
    <source>
        <dbReference type="SAM" id="MobiDB-lite"/>
    </source>
</evidence>
<evidence type="ECO:0000259" key="5">
    <source>
        <dbReference type="Pfam" id="PF01416"/>
    </source>
</evidence>
<dbReference type="GO" id="GO:0009982">
    <property type="term" value="F:pseudouridine synthase activity"/>
    <property type="evidence" value="ECO:0007669"/>
    <property type="project" value="InterPro"/>
</dbReference>
<sequence>MLRGCCGSIRQGAWCVCTGSGRPRPLLRDALHVQCSHDGVVPSQSAALAISTGNRVQQRRQHNCNGPTGQVAVRRGPRIPVASGCCLHSLGHCAGHSRGGARAGGAAATATAATASITAVRVGRSGLSRRGGPAASASAAAGLTEAGGAAGLGSGSGGGSRAAPPRQRRLAGWGLATQPRRNAAASLVGANMRAVNAAGGGATVAPALSALGTASSVPGASVAEPSGSGRSTAADGVRRLTSCGGGSGGDGDGGSAGPPPVLLVVTSMDGNSTSASHSENGSLKSSPSSPLASSKDGAAASEGLITSTASSFVQDRSGGLGRLGKFSHRLVVAYDGTDYCGWQLQPSAPTVQRLLESALCTVLREERAVLGVRAAGRTDSGVHARGQVVQFSCNREVDVDKMPYKLNSVLPHDIRVLRVTRTAPDFSVTCSALGKCYHYSLTNAETHDPLRHRYAMHVRKQLDLVAMRAAAAALEGTHDFTQFSNIGEEGGRPRRRNPVKTLRRVEVVELGDGMPGAVRIEVEGNGFLYKMVRHISGALVAVGEGRLSVDAVVRMLEVGSNAPPGCYGSYRGYNVAPAKGLCLHQVFYEPRVDDPSVLLYPDLQHDEYGRLLESIPDARSDEE</sequence>
<feature type="compositionally biased region" description="Low complexity" evidence="4">
    <location>
        <begin position="282"/>
        <end position="295"/>
    </location>
</feature>
<dbReference type="InterPro" id="IPR020097">
    <property type="entry name" value="PsdUridine_synth_TruA_a/b_dom"/>
</dbReference>
<dbReference type="PANTHER" id="PTHR11142">
    <property type="entry name" value="PSEUDOURIDYLATE SYNTHASE"/>
    <property type="match status" value="1"/>
</dbReference>
<dbReference type="AlphaFoldDB" id="A0A8J4D0M1"/>
<feature type="domain" description="Pseudouridine synthase I TruA alpha/beta" evidence="5">
    <location>
        <begin position="331"/>
        <end position="420"/>
    </location>
</feature>
<dbReference type="Gene3D" id="3.30.70.660">
    <property type="entry name" value="Pseudouridine synthase I, catalytic domain, C-terminal subdomain"/>
    <property type="match status" value="1"/>
</dbReference>
<comment type="caution">
    <text evidence="6">The sequence shown here is derived from an EMBL/GenBank/DDBJ whole genome shotgun (WGS) entry which is preliminary data.</text>
</comment>
<dbReference type="NCBIfam" id="TIGR00071">
    <property type="entry name" value="hisT_truA"/>
    <property type="match status" value="1"/>
</dbReference>
<dbReference type="EMBL" id="BNCP01000079">
    <property type="protein sequence ID" value="GIL92572.1"/>
    <property type="molecule type" value="Genomic_DNA"/>
</dbReference>
<evidence type="ECO:0000256" key="2">
    <source>
        <dbReference type="ARBA" id="ARBA00022694"/>
    </source>
</evidence>
<comment type="similarity">
    <text evidence="1">Belongs to the tRNA pseudouridine synthase TruA family.</text>
</comment>
<keyword evidence="3" id="KW-0413">Isomerase</keyword>
<feature type="domain" description="Pseudouridine synthase I TruA alpha/beta" evidence="5">
    <location>
        <begin position="470"/>
        <end position="589"/>
    </location>
</feature>
<protein>
    <recommendedName>
        <fullName evidence="5">Pseudouridine synthase I TruA alpha/beta domain-containing protein</fullName>
    </recommendedName>
</protein>
<evidence type="ECO:0000313" key="7">
    <source>
        <dbReference type="Proteomes" id="UP000747110"/>
    </source>
</evidence>
<dbReference type="InterPro" id="IPR020103">
    <property type="entry name" value="PsdUridine_synth_cat_dom_sf"/>
</dbReference>
<dbReference type="PANTHER" id="PTHR11142:SF0">
    <property type="entry name" value="TRNA PSEUDOURIDINE SYNTHASE-LIKE 1"/>
    <property type="match status" value="1"/>
</dbReference>
<evidence type="ECO:0000313" key="6">
    <source>
        <dbReference type="EMBL" id="GIL92572.1"/>
    </source>
</evidence>
<gene>
    <name evidence="6" type="ORF">Vretifemale_20088</name>
</gene>
<proteinExistence type="inferred from homology"/>
<reference evidence="6" key="1">
    <citation type="journal article" date="2021" name="Proc. Natl. Acad. Sci. U.S.A.">
        <title>Three genomes in the algal genus Volvox reveal the fate of a haploid sex-determining region after a transition to homothallism.</title>
        <authorList>
            <person name="Yamamoto K."/>
            <person name="Hamaji T."/>
            <person name="Kawai-Toyooka H."/>
            <person name="Matsuzaki R."/>
            <person name="Takahashi F."/>
            <person name="Nishimura Y."/>
            <person name="Kawachi M."/>
            <person name="Noguchi H."/>
            <person name="Minakuchi Y."/>
            <person name="Umen J.G."/>
            <person name="Toyoda A."/>
            <person name="Nozaki H."/>
        </authorList>
    </citation>
    <scope>NUCLEOTIDE SEQUENCE</scope>
    <source>
        <strain evidence="6">NIES-3786</strain>
    </source>
</reference>
<feature type="compositionally biased region" description="Polar residues" evidence="4">
    <location>
        <begin position="268"/>
        <end position="281"/>
    </location>
</feature>
<organism evidence="6 7">
    <name type="scientific">Volvox reticuliferus</name>
    <dbReference type="NCBI Taxonomy" id="1737510"/>
    <lineage>
        <taxon>Eukaryota</taxon>
        <taxon>Viridiplantae</taxon>
        <taxon>Chlorophyta</taxon>
        <taxon>core chlorophytes</taxon>
        <taxon>Chlorophyceae</taxon>
        <taxon>CS clade</taxon>
        <taxon>Chlamydomonadales</taxon>
        <taxon>Volvocaceae</taxon>
        <taxon>Volvox</taxon>
    </lineage>
</organism>
<dbReference type="GO" id="GO:0031119">
    <property type="term" value="P:tRNA pseudouridine synthesis"/>
    <property type="evidence" value="ECO:0007669"/>
    <property type="project" value="TreeGrafter"/>
</dbReference>
<dbReference type="Pfam" id="PF01416">
    <property type="entry name" value="PseudoU_synth_1"/>
    <property type="match status" value="2"/>
</dbReference>
<dbReference type="InterPro" id="IPR020094">
    <property type="entry name" value="TruA/RsuA/RluB/E/F_N"/>
</dbReference>
<dbReference type="InterPro" id="IPR001406">
    <property type="entry name" value="PsdUridine_synth_TruA"/>
</dbReference>
<dbReference type="Proteomes" id="UP000747110">
    <property type="component" value="Unassembled WGS sequence"/>
</dbReference>
<name>A0A8J4D0M1_9CHLO</name>
<keyword evidence="2" id="KW-0819">tRNA processing</keyword>
<dbReference type="CDD" id="cd02570">
    <property type="entry name" value="PseudoU_synth_EcTruA"/>
    <property type="match status" value="1"/>
</dbReference>
<feature type="compositionally biased region" description="Gly residues" evidence="4">
    <location>
        <begin position="243"/>
        <end position="256"/>
    </location>
</feature>
<accession>A0A8J4D0M1</accession>
<evidence type="ECO:0000256" key="1">
    <source>
        <dbReference type="ARBA" id="ARBA00009375"/>
    </source>
</evidence>
<keyword evidence="7" id="KW-1185">Reference proteome</keyword>
<feature type="region of interest" description="Disordered" evidence="4">
    <location>
        <begin position="216"/>
        <end position="299"/>
    </location>
</feature>
<dbReference type="OrthoDB" id="271910at2759"/>
<dbReference type="SUPFAM" id="SSF55120">
    <property type="entry name" value="Pseudouridine synthase"/>
    <property type="match status" value="1"/>
</dbReference>
<dbReference type="GO" id="GO:0003723">
    <property type="term" value="F:RNA binding"/>
    <property type="evidence" value="ECO:0007669"/>
    <property type="project" value="InterPro"/>
</dbReference>
<dbReference type="HAMAP" id="MF_00171">
    <property type="entry name" value="TruA"/>
    <property type="match status" value="1"/>
</dbReference>
<dbReference type="FunFam" id="3.30.70.580:FF:000001">
    <property type="entry name" value="tRNA pseudouridine synthase A"/>
    <property type="match status" value="1"/>
</dbReference>
<evidence type="ECO:0000256" key="3">
    <source>
        <dbReference type="ARBA" id="ARBA00023235"/>
    </source>
</evidence>
<dbReference type="Gene3D" id="3.30.70.580">
    <property type="entry name" value="Pseudouridine synthase I, catalytic domain, N-terminal subdomain"/>
    <property type="match status" value="1"/>
</dbReference>
<dbReference type="InterPro" id="IPR020095">
    <property type="entry name" value="PsdUridine_synth_TruA_C"/>
</dbReference>